<dbReference type="Gene3D" id="2.120.10.10">
    <property type="match status" value="1"/>
</dbReference>
<dbReference type="InterPro" id="IPR026856">
    <property type="entry name" value="Sialidase_fam"/>
</dbReference>
<evidence type="ECO:0000256" key="1">
    <source>
        <dbReference type="ARBA" id="ARBA00000427"/>
    </source>
</evidence>
<evidence type="ECO:0000256" key="3">
    <source>
        <dbReference type="ARBA" id="ARBA00012733"/>
    </source>
</evidence>
<keyword evidence="6" id="KW-1185">Reference proteome</keyword>
<organism evidence="5 6">
    <name type="scientific">Desulfamplus magnetovallimortis</name>
    <dbReference type="NCBI Taxonomy" id="1246637"/>
    <lineage>
        <taxon>Bacteria</taxon>
        <taxon>Pseudomonadati</taxon>
        <taxon>Thermodesulfobacteriota</taxon>
        <taxon>Desulfobacteria</taxon>
        <taxon>Desulfobacterales</taxon>
        <taxon>Desulfobacteraceae</taxon>
        <taxon>Desulfamplus</taxon>
    </lineage>
</organism>
<dbReference type="OrthoDB" id="7294637at2"/>
<gene>
    <name evidence="5" type="ORF">MTBBW1_2130004</name>
</gene>
<dbReference type="GO" id="GO:0006689">
    <property type="term" value="P:ganglioside catabolic process"/>
    <property type="evidence" value="ECO:0007669"/>
    <property type="project" value="TreeGrafter"/>
</dbReference>
<dbReference type="GO" id="GO:0016020">
    <property type="term" value="C:membrane"/>
    <property type="evidence" value="ECO:0007669"/>
    <property type="project" value="TreeGrafter"/>
</dbReference>
<dbReference type="SUPFAM" id="SSF50939">
    <property type="entry name" value="Sialidases"/>
    <property type="match status" value="1"/>
</dbReference>
<dbReference type="GO" id="GO:0005737">
    <property type="term" value="C:cytoplasm"/>
    <property type="evidence" value="ECO:0007669"/>
    <property type="project" value="TreeGrafter"/>
</dbReference>
<evidence type="ECO:0000256" key="2">
    <source>
        <dbReference type="ARBA" id="ARBA00009348"/>
    </source>
</evidence>
<evidence type="ECO:0000313" key="6">
    <source>
        <dbReference type="Proteomes" id="UP000191931"/>
    </source>
</evidence>
<dbReference type="InterPro" id="IPR036278">
    <property type="entry name" value="Sialidase_sf"/>
</dbReference>
<dbReference type="EC" id="3.2.1.18" evidence="3"/>
<dbReference type="EMBL" id="FWEV01000128">
    <property type="protein sequence ID" value="SLM30109.1"/>
    <property type="molecule type" value="Genomic_DNA"/>
</dbReference>
<accession>A0A1W1HCC9</accession>
<comment type="catalytic activity">
    <reaction evidence="1">
        <text>Hydrolysis of alpha-(2-&gt;3)-, alpha-(2-&gt;6)-, alpha-(2-&gt;8)- glycosidic linkages of terminal sialic acid residues in oligosaccharides, glycoproteins, glycolipids, colominic acid and synthetic substrates.</text>
        <dbReference type="EC" id="3.2.1.18"/>
    </reaction>
</comment>
<feature type="domain" description="Sialidase" evidence="4">
    <location>
        <begin position="18"/>
        <end position="296"/>
    </location>
</feature>
<dbReference type="CDD" id="cd15482">
    <property type="entry name" value="Sialidase_non-viral"/>
    <property type="match status" value="1"/>
</dbReference>
<dbReference type="Pfam" id="PF13859">
    <property type="entry name" value="BNR_3"/>
    <property type="match status" value="1"/>
</dbReference>
<dbReference type="GO" id="GO:0004308">
    <property type="term" value="F:exo-alpha-sialidase activity"/>
    <property type="evidence" value="ECO:0007669"/>
    <property type="project" value="UniProtKB-EC"/>
</dbReference>
<sequence>MFKRSIIINQRENSFYHIPSIVTAPDGSILAFCEQRWQSPCDDVGECHIVMTKSIDHGKTWSPMQELRRKDGAKWHMGSAITDMAEGKVLLMCGGGWLQSIDNGDTWLDWKPALHADKTTEGVKYGIGSTHGSTPGIQLQYGKHKNRLVWPARIIISDSGYNDKSISDRREKCYSTVIYSDDHGQNLYRSNSFHQGTGEACLIERINGDIYFNARAYYNDGKRRVALSHDGGTSFMEAPEDVELREVPQGCNASMIRYPQHLLNMDTNHGIPSNDIVLFANPDTEGSNREHGVVRLSIDGGETWKYSRAVTDYGQWFDYSSMTVANDGTILLMYKTTPSMEGIPNSSDECCSMAIARFDLGWLMENNS</sequence>
<dbReference type="PANTHER" id="PTHR10628:SF30">
    <property type="entry name" value="EXO-ALPHA-SIALIDASE"/>
    <property type="match status" value="1"/>
</dbReference>
<name>A0A1W1HCC9_9BACT</name>
<proteinExistence type="inferred from homology"/>
<reference evidence="5 6" key="1">
    <citation type="submission" date="2017-03" db="EMBL/GenBank/DDBJ databases">
        <authorList>
            <person name="Afonso C.L."/>
            <person name="Miller P.J."/>
            <person name="Scott M.A."/>
            <person name="Spackman E."/>
            <person name="Goraichik I."/>
            <person name="Dimitrov K.M."/>
            <person name="Suarez D.L."/>
            <person name="Swayne D.E."/>
        </authorList>
    </citation>
    <scope>NUCLEOTIDE SEQUENCE [LARGE SCALE GENOMIC DNA]</scope>
    <source>
        <strain evidence="5">PRJEB14757</strain>
    </source>
</reference>
<protein>
    <recommendedName>
        <fullName evidence="3">exo-alpha-sialidase</fullName>
        <ecNumber evidence="3">3.2.1.18</ecNumber>
    </recommendedName>
</protein>
<comment type="similarity">
    <text evidence="2">Belongs to the glycosyl hydrolase 33 family.</text>
</comment>
<dbReference type="PANTHER" id="PTHR10628">
    <property type="entry name" value="SIALIDASE"/>
    <property type="match status" value="1"/>
</dbReference>
<keyword evidence="5" id="KW-0378">Hydrolase</keyword>
<dbReference type="Proteomes" id="UP000191931">
    <property type="component" value="Unassembled WGS sequence"/>
</dbReference>
<dbReference type="InterPro" id="IPR011040">
    <property type="entry name" value="Sialidase"/>
</dbReference>
<dbReference type="AlphaFoldDB" id="A0A1W1HCC9"/>
<evidence type="ECO:0000259" key="4">
    <source>
        <dbReference type="Pfam" id="PF13859"/>
    </source>
</evidence>
<dbReference type="RefSeq" id="WP_080807589.1">
    <property type="nucleotide sequence ID" value="NZ_LT828558.1"/>
</dbReference>
<dbReference type="STRING" id="1246637.MTBBW1_2130004"/>
<dbReference type="GO" id="GO:0009313">
    <property type="term" value="P:oligosaccharide catabolic process"/>
    <property type="evidence" value="ECO:0007669"/>
    <property type="project" value="TreeGrafter"/>
</dbReference>
<evidence type="ECO:0000313" key="5">
    <source>
        <dbReference type="EMBL" id="SLM30109.1"/>
    </source>
</evidence>